<evidence type="ECO:0000256" key="3">
    <source>
        <dbReference type="ARBA" id="ARBA00022598"/>
    </source>
</evidence>
<sequence>MVIRLHCYSSQLVLFDLINNKKFKHILFHIMYGLVVPAELEHLLLSNSDIVDAAVVPYPDEDAGQIPMAFVVRKHGTTITGTQVMDFIAKQVGLYKKIQRVVFIDSIPKSITGKILRRELVNYALFHTVTEL</sequence>
<dbReference type="AlphaFoldDB" id="A0AAD9UBG3"/>
<comment type="similarity">
    <text evidence="2">Belongs to the ATP-dependent AMP-binding enzyme family.</text>
</comment>
<evidence type="ECO:0000256" key="1">
    <source>
        <dbReference type="ARBA" id="ARBA00001946"/>
    </source>
</evidence>
<dbReference type="EMBL" id="JANJYI010000005">
    <property type="protein sequence ID" value="KAK2651068.1"/>
    <property type="molecule type" value="Genomic_DNA"/>
</dbReference>
<protein>
    <recommendedName>
        <fullName evidence="4">AMP-binding enzyme C-terminal domain-containing protein</fullName>
    </recommendedName>
</protein>
<comment type="cofactor">
    <cofactor evidence="1">
        <name>Mg(2+)</name>
        <dbReference type="ChEBI" id="CHEBI:18420"/>
    </cofactor>
</comment>
<proteinExistence type="inferred from homology"/>
<dbReference type="PANTHER" id="PTHR24096:SF251">
    <property type="entry name" value="4-COUMARATE--COA LIGASE-LIKE 9"/>
    <property type="match status" value="1"/>
</dbReference>
<gene>
    <name evidence="5" type="ORF">Ddye_018557</name>
</gene>
<comment type="caution">
    <text evidence="5">The sequence shown here is derived from an EMBL/GenBank/DDBJ whole genome shotgun (WGS) entry which is preliminary data.</text>
</comment>
<dbReference type="GO" id="GO:0016405">
    <property type="term" value="F:CoA-ligase activity"/>
    <property type="evidence" value="ECO:0007669"/>
    <property type="project" value="TreeGrafter"/>
</dbReference>
<dbReference type="Pfam" id="PF13193">
    <property type="entry name" value="AMP-binding_C"/>
    <property type="match status" value="1"/>
</dbReference>
<dbReference type="Gene3D" id="3.30.300.30">
    <property type="match status" value="1"/>
</dbReference>
<feature type="domain" description="AMP-binding enzyme C-terminal" evidence="4">
    <location>
        <begin position="39"/>
        <end position="114"/>
    </location>
</feature>
<keyword evidence="3" id="KW-0436">Ligase</keyword>
<evidence type="ECO:0000313" key="6">
    <source>
        <dbReference type="Proteomes" id="UP001280121"/>
    </source>
</evidence>
<organism evidence="5 6">
    <name type="scientific">Dipteronia dyeriana</name>
    <dbReference type="NCBI Taxonomy" id="168575"/>
    <lineage>
        <taxon>Eukaryota</taxon>
        <taxon>Viridiplantae</taxon>
        <taxon>Streptophyta</taxon>
        <taxon>Embryophyta</taxon>
        <taxon>Tracheophyta</taxon>
        <taxon>Spermatophyta</taxon>
        <taxon>Magnoliopsida</taxon>
        <taxon>eudicotyledons</taxon>
        <taxon>Gunneridae</taxon>
        <taxon>Pentapetalae</taxon>
        <taxon>rosids</taxon>
        <taxon>malvids</taxon>
        <taxon>Sapindales</taxon>
        <taxon>Sapindaceae</taxon>
        <taxon>Hippocastanoideae</taxon>
        <taxon>Acereae</taxon>
        <taxon>Dipteronia</taxon>
    </lineage>
</organism>
<name>A0AAD9UBG3_9ROSI</name>
<dbReference type="InterPro" id="IPR025110">
    <property type="entry name" value="AMP-bd_C"/>
</dbReference>
<dbReference type="FunFam" id="3.30.300.30:FF:000007">
    <property type="entry name" value="4-coumarate--CoA ligase 2"/>
    <property type="match status" value="1"/>
</dbReference>
<dbReference type="SUPFAM" id="SSF56801">
    <property type="entry name" value="Acetyl-CoA synthetase-like"/>
    <property type="match status" value="1"/>
</dbReference>
<evidence type="ECO:0000256" key="2">
    <source>
        <dbReference type="ARBA" id="ARBA00006432"/>
    </source>
</evidence>
<evidence type="ECO:0000313" key="5">
    <source>
        <dbReference type="EMBL" id="KAK2651068.1"/>
    </source>
</evidence>
<reference evidence="5" key="1">
    <citation type="journal article" date="2023" name="Plant J.">
        <title>Genome sequences and population genomics provide insights into the demographic history, inbreeding, and mutation load of two 'living fossil' tree species of Dipteronia.</title>
        <authorList>
            <person name="Feng Y."/>
            <person name="Comes H.P."/>
            <person name="Chen J."/>
            <person name="Zhu S."/>
            <person name="Lu R."/>
            <person name="Zhang X."/>
            <person name="Li P."/>
            <person name="Qiu J."/>
            <person name="Olsen K.M."/>
            <person name="Qiu Y."/>
        </authorList>
    </citation>
    <scope>NUCLEOTIDE SEQUENCE</scope>
    <source>
        <strain evidence="5">KIB01</strain>
    </source>
</reference>
<accession>A0AAD9UBG3</accession>
<dbReference type="InterPro" id="IPR045851">
    <property type="entry name" value="AMP-bd_C_sf"/>
</dbReference>
<dbReference type="PANTHER" id="PTHR24096">
    <property type="entry name" value="LONG-CHAIN-FATTY-ACID--COA LIGASE"/>
    <property type="match status" value="1"/>
</dbReference>
<keyword evidence="6" id="KW-1185">Reference proteome</keyword>
<dbReference type="Proteomes" id="UP001280121">
    <property type="component" value="Unassembled WGS sequence"/>
</dbReference>
<evidence type="ECO:0000259" key="4">
    <source>
        <dbReference type="Pfam" id="PF13193"/>
    </source>
</evidence>